<dbReference type="KEGG" id="sre:PTSG_10271"/>
<keyword evidence="3" id="KW-1185">Reference proteome</keyword>
<dbReference type="InParanoid" id="F2UQT8"/>
<dbReference type="AlphaFoldDB" id="F2UQT8"/>
<feature type="compositionally biased region" description="Basic and acidic residues" evidence="1">
    <location>
        <begin position="140"/>
        <end position="151"/>
    </location>
</feature>
<sequence>MDPAVQASVVATTPTRPPPAMGDDGASPPLSLPSFPPPSPLSPSGVPTPPNFLDLPLPLWSPHSPFALQGPPLDASLDDRFHTNNELFVDLPPINGIDDDDGGDDGDGTQHRAAPLVQHQQHGQDNQQSFLHHQLGFQHDQERALPDDGRPAPKRAHRSRPVAQRQQQEKKKKKTRRKRKKLTPEQKAKHARAQQKRRDAMDRAISGLQEAVFPEHPEAIIGHTFNWVILICALRALTTHGHTVFLEAVFDHHQRINEDKLRRERKHSSSSNSSSSGSSSNSSSSGSSSSSSSSGSSSNNSSSSGSSSSSNESAQPAGTGGAEQESNKPAVGQGKDCPLRRFESSVLEKLAEVLGLAKSTSQAKIAQAVRDRITLDERRLSEEELVEVAELLGKRRHTPRR</sequence>
<feature type="region of interest" description="Disordered" evidence="1">
    <location>
        <begin position="140"/>
        <end position="201"/>
    </location>
</feature>
<evidence type="ECO:0000313" key="3">
    <source>
        <dbReference type="Proteomes" id="UP000007799"/>
    </source>
</evidence>
<dbReference type="Proteomes" id="UP000007799">
    <property type="component" value="Unassembled WGS sequence"/>
</dbReference>
<dbReference type="GeneID" id="16069149"/>
<evidence type="ECO:0000313" key="2">
    <source>
        <dbReference type="EMBL" id="EGD79993.1"/>
    </source>
</evidence>
<dbReference type="EMBL" id="GL832989">
    <property type="protein sequence ID" value="EGD79993.1"/>
    <property type="molecule type" value="Genomic_DNA"/>
</dbReference>
<protein>
    <submittedName>
        <fullName evidence="2">Uncharacterized protein</fullName>
    </submittedName>
</protein>
<feature type="region of interest" description="Disordered" evidence="1">
    <location>
        <begin position="1"/>
        <end position="111"/>
    </location>
</feature>
<name>F2UQT8_SALR5</name>
<feature type="compositionally biased region" description="Pro residues" evidence="1">
    <location>
        <begin position="30"/>
        <end position="50"/>
    </location>
</feature>
<evidence type="ECO:0000256" key="1">
    <source>
        <dbReference type="SAM" id="MobiDB-lite"/>
    </source>
</evidence>
<feature type="region of interest" description="Disordered" evidence="1">
    <location>
        <begin position="260"/>
        <end position="337"/>
    </location>
</feature>
<dbReference type="RefSeq" id="XP_004988614.1">
    <property type="nucleotide sequence ID" value="XM_004988557.1"/>
</dbReference>
<gene>
    <name evidence="2" type="ORF">PTSG_10271</name>
</gene>
<feature type="compositionally biased region" description="Acidic residues" evidence="1">
    <location>
        <begin position="97"/>
        <end position="107"/>
    </location>
</feature>
<feature type="compositionally biased region" description="Low complexity" evidence="1">
    <location>
        <begin position="269"/>
        <end position="311"/>
    </location>
</feature>
<reference evidence="2" key="1">
    <citation type="submission" date="2009-08" db="EMBL/GenBank/DDBJ databases">
        <title>Annotation of Salpingoeca rosetta.</title>
        <authorList>
            <consortium name="The Broad Institute Genome Sequencing Platform"/>
            <person name="Russ C."/>
            <person name="Cuomo C."/>
            <person name="Burger G."/>
            <person name="Gray M.W."/>
            <person name="Holland P.W.H."/>
            <person name="King N."/>
            <person name="Lang F.B.F."/>
            <person name="Roger A.J."/>
            <person name="Ruiz-Trillo I."/>
            <person name="Young S.K."/>
            <person name="Zeng Q."/>
            <person name="Gargeya S."/>
            <person name="Alvarado L."/>
            <person name="Berlin A."/>
            <person name="Chapman S.B."/>
            <person name="Chen Z."/>
            <person name="Freedman E."/>
            <person name="Gellesch M."/>
            <person name="Goldberg J."/>
            <person name="Griggs A."/>
            <person name="Gujja S."/>
            <person name="Heilman E."/>
            <person name="Heiman D."/>
            <person name="Howarth C."/>
            <person name="Mehta T."/>
            <person name="Neiman D."/>
            <person name="Pearson M."/>
            <person name="Roberts A."/>
            <person name="Saif S."/>
            <person name="Shea T."/>
            <person name="Shenoy N."/>
            <person name="Sisk P."/>
            <person name="Stolte C."/>
            <person name="Sykes S."/>
            <person name="White J."/>
            <person name="Yandava C."/>
            <person name="Haas B."/>
            <person name="Nusbaum C."/>
            <person name="Birren B."/>
        </authorList>
    </citation>
    <scope>NUCLEOTIDE SEQUENCE [LARGE SCALE GENOMIC DNA]</scope>
    <source>
        <strain evidence="2">ATCC 50818</strain>
    </source>
</reference>
<proteinExistence type="predicted"/>
<organism evidence="3">
    <name type="scientific">Salpingoeca rosetta (strain ATCC 50818 / BSB-021)</name>
    <dbReference type="NCBI Taxonomy" id="946362"/>
    <lineage>
        <taxon>Eukaryota</taxon>
        <taxon>Choanoflagellata</taxon>
        <taxon>Craspedida</taxon>
        <taxon>Salpingoecidae</taxon>
        <taxon>Salpingoeca</taxon>
    </lineage>
</organism>
<feature type="compositionally biased region" description="Basic residues" evidence="1">
    <location>
        <begin position="170"/>
        <end position="181"/>
    </location>
</feature>
<accession>F2UQT8</accession>